<gene>
    <name evidence="2" type="ORF">D8Y22_05435</name>
</gene>
<keyword evidence="3" id="KW-1185">Reference proteome</keyword>
<dbReference type="EMBL" id="RBZW01000015">
    <property type="protein sequence ID" value="THE65827.1"/>
    <property type="molecule type" value="Genomic_DNA"/>
</dbReference>
<dbReference type="Proteomes" id="UP000318864">
    <property type="component" value="Unassembled WGS sequence"/>
</dbReference>
<reference evidence="2 3" key="1">
    <citation type="submission" date="2018-10" db="EMBL/GenBank/DDBJ databases">
        <title>Natronolimnobius sp. XQ-INN 246 isolated from Inner Mongolia Autonomous Region of China.</title>
        <authorList>
            <person name="Xue Q."/>
        </authorList>
    </citation>
    <scope>NUCLEOTIDE SEQUENCE [LARGE SCALE GENOMIC DNA]</scope>
    <source>
        <strain evidence="2 3">XQ-INN 246</strain>
    </source>
</reference>
<name>A0A4V3VLI9_9EURY</name>
<organism evidence="2 3">
    <name type="scientific">Salinadaptatus halalkaliphilus</name>
    <dbReference type="NCBI Taxonomy" id="2419781"/>
    <lineage>
        <taxon>Archaea</taxon>
        <taxon>Methanobacteriati</taxon>
        <taxon>Methanobacteriota</taxon>
        <taxon>Stenosarchaea group</taxon>
        <taxon>Halobacteria</taxon>
        <taxon>Halobacteriales</taxon>
        <taxon>Natrialbaceae</taxon>
        <taxon>Salinadaptatus</taxon>
    </lineage>
</organism>
<evidence type="ECO:0000313" key="2">
    <source>
        <dbReference type="EMBL" id="THE65827.1"/>
    </source>
</evidence>
<accession>A0A4V3VLI9</accession>
<feature type="region of interest" description="Disordered" evidence="1">
    <location>
        <begin position="1"/>
        <end position="29"/>
    </location>
</feature>
<protein>
    <submittedName>
        <fullName evidence="2">Uncharacterized protein</fullName>
    </submittedName>
</protein>
<evidence type="ECO:0000256" key="1">
    <source>
        <dbReference type="SAM" id="MobiDB-lite"/>
    </source>
</evidence>
<proteinExistence type="predicted"/>
<dbReference type="AlphaFoldDB" id="A0A4V3VLI9"/>
<sequence>MATVAGGIRPLELSRSASELPGVRGRPSGDQTWVSIGSITVDELSVKSLLESSPTDREVD</sequence>
<comment type="caution">
    <text evidence="2">The sequence shown here is derived from an EMBL/GenBank/DDBJ whole genome shotgun (WGS) entry which is preliminary data.</text>
</comment>
<evidence type="ECO:0000313" key="3">
    <source>
        <dbReference type="Proteomes" id="UP000318864"/>
    </source>
</evidence>